<evidence type="ECO:0000313" key="4">
    <source>
        <dbReference type="Proteomes" id="UP000019486"/>
    </source>
</evidence>
<dbReference type="STRING" id="1385369.N825_28655"/>
<reference evidence="3 4" key="1">
    <citation type="submission" date="2013-08" db="EMBL/GenBank/DDBJ databases">
        <title>The genome sequence of Skermanella stibiiresistens.</title>
        <authorList>
            <person name="Zhu W."/>
            <person name="Wang G."/>
        </authorList>
    </citation>
    <scope>NUCLEOTIDE SEQUENCE [LARGE SCALE GENOMIC DNA]</scope>
    <source>
        <strain evidence="3 4">SB22</strain>
    </source>
</reference>
<evidence type="ECO:0000313" key="3">
    <source>
        <dbReference type="EMBL" id="EWY36317.1"/>
    </source>
</evidence>
<gene>
    <name evidence="3" type="ORF">N825_28655</name>
</gene>
<name>W9GV52_9PROT</name>
<dbReference type="InterPro" id="IPR029046">
    <property type="entry name" value="LolA/LolB/LppX"/>
</dbReference>
<evidence type="ECO:0000256" key="2">
    <source>
        <dbReference type="SAM" id="MobiDB-lite"/>
    </source>
</evidence>
<dbReference type="InterPro" id="IPR019207">
    <property type="entry name" value="DUF2092"/>
</dbReference>
<protein>
    <recommendedName>
        <fullName evidence="5">DUF2092 domain-containing protein</fullName>
    </recommendedName>
</protein>
<dbReference type="SUPFAM" id="SSF89392">
    <property type="entry name" value="Prokaryotic lipoproteins and lipoprotein localization factors"/>
    <property type="match status" value="1"/>
</dbReference>
<proteinExistence type="predicted"/>
<dbReference type="Pfam" id="PF09865">
    <property type="entry name" value="DUF2092"/>
    <property type="match status" value="1"/>
</dbReference>
<dbReference type="Proteomes" id="UP000019486">
    <property type="component" value="Unassembled WGS sequence"/>
</dbReference>
<dbReference type="AlphaFoldDB" id="W9GV52"/>
<evidence type="ECO:0008006" key="5">
    <source>
        <dbReference type="Google" id="ProtNLM"/>
    </source>
</evidence>
<dbReference type="Gene3D" id="2.50.20.10">
    <property type="entry name" value="Lipoprotein localisation LolA/LolB/LppX"/>
    <property type="match status" value="1"/>
</dbReference>
<evidence type="ECO:0000256" key="1">
    <source>
        <dbReference type="ARBA" id="ARBA00022729"/>
    </source>
</evidence>
<keyword evidence="1" id="KW-0732">Signal</keyword>
<dbReference type="EMBL" id="AVFL01000046">
    <property type="protein sequence ID" value="EWY36317.1"/>
    <property type="molecule type" value="Genomic_DNA"/>
</dbReference>
<feature type="region of interest" description="Disordered" evidence="2">
    <location>
        <begin position="232"/>
        <end position="268"/>
    </location>
</feature>
<organism evidence="3 4">
    <name type="scientific">Skermanella stibiiresistens SB22</name>
    <dbReference type="NCBI Taxonomy" id="1385369"/>
    <lineage>
        <taxon>Bacteria</taxon>
        <taxon>Pseudomonadati</taxon>
        <taxon>Pseudomonadota</taxon>
        <taxon>Alphaproteobacteria</taxon>
        <taxon>Rhodospirillales</taxon>
        <taxon>Azospirillaceae</taxon>
        <taxon>Skermanella</taxon>
    </lineage>
</organism>
<sequence>MSDDDQPAEDAPMDVEALAALHLMADKLAQAQGFSVTIRAGFDVVQDTGQKITFGERRQVTLSRPDRLRIEAEESDGKKTLVTYDGHAITVFDREDNVYGQVEKAGSVDDVIRYVVQDLDIRLPLALLLVTTLPEELDQRLEAIDYVERDMLTTVPTDHLAGRGADVDFEVWLDTGNTHLPQRLSITYKNEEGAPQYRAEFSDWKLNPDLSQVDLAFIPPDGAQRIPFLVRVRRQPEDQPPITGEAPANQAPPNAASSESGSLEGASK</sequence>
<keyword evidence="4" id="KW-1185">Reference proteome</keyword>
<comment type="caution">
    <text evidence="3">The sequence shown here is derived from an EMBL/GenBank/DDBJ whole genome shotgun (WGS) entry which is preliminary data.</text>
</comment>
<accession>W9GV52</accession>
<feature type="compositionally biased region" description="Low complexity" evidence="2">
    <location>
        <begin position="245"/>
        <end position="268"/>
    </location>
</feature>